<gene>
    <name evidence="1" type="ORF">C7S18_11380</name>
</gene>
<reference evidence="1 2" key="1">
    <citation type="submission" date="2018-03" db="EMBL/GenBank/DDBJ databases">
        <title>Ahniella affigens gen. nov., sp. nov., a gammaproteobacterium isolated from sandy soil near a stream.</title>
        <authorList>
            <person name="Ko Y."/>
            <person name="Kim J.-H."/>
        </authorList>
    </citation>
    <scope>NUCLEOTIDE SEQUENCE [LARGE SCALE GENOMIC DNA]</scope>
    <source>
        <strain evidence="1 2">D13</strain>
    </source>
</reference>
<protein>
    <submittedName>
        <fullName evidence="1">Uncharacterized protein</fullName>
    </submittedName>
</protein>
<evidence type="ECO:0000313" key="2">
    <source>
        <dbReference type="Proteomes" id="UP000241074"/>
    </source>
</evidence>
<dbReference type="AlphaFoldDB" id="A0A2P1PSF8"/>
<reference evidence="1 2" key="2">
    <citation type="submission" date="2018-03" db="EMBL/GenBank/DDBJ databases">
        <authorList>
            <person name="Keele B.F."/>
        </authorList>
    </citation>
    <scope>NUCLEOTIDE SEQUENCE [LARGE SCALE GENOMIC DNA]</scope>
    <source>
        <strain evidence="1 2">D13</strain>
    </source>
</reference>
<sequence length="78" mass="8758">MRCHARWEKLEPVQGDDSIRFCATCERSVYLCQTDADLAKHSALRRCVALEVVHVGVAYIGEPSIESLEEVLQDESPP</sequence>
<organism evidence="1 2">
    <name type="scientific">Ahniella affigens</name>
    <dbReference type="NCBI Taxonomy" id="2021234"/>
    <lineage>
        <taxon>Bacteria</taxon>
        <taxon>Pseudomonadati</taxon>
        <taxon>Pseudomonadota</taxon>
        <taxon>Gammaproteobacteria</taxon>
        <taxon>Lysobacterales</taxon>
        <taxon>Rhodanobacteraceae</taxon>
        <taxon>Ahniella</taxon>
    </lineage>
</organism>
<dbReference type="Proteomes" id="UP000241074">
    <property type="component" value="Chromosome"/>
</dbReference>
<evidence type="ECO:0000313" key="1">
    <source>
        <dbReference type="EMBL" id="AVP97762.1"/>
    </source>
</evidence>
<name>A0A2P1PSF8_9GAMM</name>
<proteinExistence type="predicted"/>
<dbReference type="KEGG" id="xba:C7S18_11380"/>
<accession>A0A2P1PSF8</accession>
<dbReference type="EMBL" id="CP027860">
    <property type="protein sequence ID" value="AVP97762.1"/>
    <property type="molecule type" value="Genomic_DNA"/>
</dbReference>
<keyword evidence="2" id="KW-1185">Reference proteome</keyword>